<dbReference type="PANTHER" id="PTHR31690:SF4">
    <property type="entry name" value="FUCOSE MUTAROTASE"/>
    <property type="match status" value="1"/>
</dbReference>
<dbReference type="GO" id="GO:0062193">
    <property type="term" value="F:D-ribose pyranase activity"/>
    <property type="evidence" value="ECO:0007669"/>
    <property type="project" value="UniProtKB-EC"/>
</dbReference>
<evidence type="ECO:0000256" key="3">
    <source>
        <dbReference type="ARBA" id="ARBA00036324"/>
    </source>
</evidence>
<accession>A0A089MTV5</accession>
<dbReference type="GO" id="GO:0006004">
    <property type="term" value="P:fucose metabolic process"/>
    <property type="evidence" value="ECO:0007669"/>
    <property type="project" value="TreeGrafter"/>
</dbReference>
<dbReference type="GO" id="GO:0036373">
    <property type="term" value="F:L-fucose mutarotase activity"/>
    <property type="evidence" value="ECO:0007669"/>
    <property type="project" value="UniProtKB-EC"/>
</dbReference>
<gene>
    <name evidence="4" type="ORF">PBOR_25120</name>
</gene>
<reference evidence="4" key="1">
    <citation type="submission" date="2014-08" db="EMBL/GenBank/DDBJ databases">
        <title>Comparative genomics of the Paenibacillus odorifer group.</title>
        <authorList>
            <person name="den Bakker H.C."/>
            <person name="Tsai Y.-C.Y.-C."/>
            <person name="Martin N."/>
            <person name="Korlach J."/>
            <person name="Wiedmann M."/>
        </authorList>
    </citation>
    <scope>NUCLEOTIDE SEQUENCE [LARGE SCALE GENOMIC DNA]</scope>
    <source>
        <strain evidence="4">DSM 13188</strain>
    </source>
</reference>
<dbReference type="KEGG" id="pbd:PBOR_25120"/>
<dbReference type="RefSeq" id="WP_042216112.1">
    <property type="nucleotide sequence ID" value="NZ_CP009285.1"/>
</dbReference>
<evidence type="ECO:0000256" key="2">
    <source>
        <dbReference type="ARBA" id="ARBA00023235"/>
    </source>
</evidence>
<dbReference type="EMBL" id="CP009285">
    <property type="protein sequence ID" value="AIQ59869.1"/>
    <property type="molecule type" value="Genomic_DNA"/>
</dbReference>
<dbReference type="InterPro" id="IPR007721">
    <property type="entry name" value="RbsD_FucU"/>
</dbReference>
<dbReference type="PANTHER" id="PTHR31690">
    <property type="entry name" value="FUCOSE MUTAROTASE"/>
    <property type="match status" value="1"/>
</dbReference>
<dbReference type="AlphaFoldDB" id="A0A089MTV5"/>
<comment type="catalytic activity">
    <reaction evidence="3">
        <text>alpha-L-fucose = beta-L-fucose</text>
        <dbReference type="Rhea" id="RHEA:25580"/>
        <dbReference type="ChEBI" id="CHEBI:42548"/>
        <dbReference type="ChEBI" id="CHEBI:42589"/>
        <dbReference type="EC" id="5.1.3.29"/>
    </reaction>
</comment>
<dbReference type="OrthoDB" id="9805009at2"/>
<dbReference type="Proteomes" id="UP000029518">
    <property type="component" value="Chromosome"/>
</dbReference>
<evidence type="ECO:0000313" key="5">
    <source>
        <dbReference type="Proteomes" id="UP000029518"/>
    </source>
</evidence>
<sequence>MLKKIPKLLSPELVRTLMEMGHGDELVLADANYPGHGLHSRVLRADGIGIPRLLDAILELLPLDHYVPAQAAFMAVVDGDPTVPVIWETYKEILAKHDAAAQVEYEERFEFYNRSKRSYAIVITGEEALYGNIILKKGVIPPDAGA</sequence>
<dbReference type="Gene3D" id="3.40.1650.10">
    <property type="entry name" value="RbsD-like domain"/>
    <property type="match status" value="1"/>
</dbReference>
<dbReference type="InterPro" id="IPR050443">
    <property type="entry name" value="RbsD/FucU_mutarotase"/>
</dbReference>
<proteinExistence type="predicted"/>
<evidence type="ECO:0000313" key="4">
    <source>
        <dbReference type="EMBL" id="AIQ59869.1"/>
    </source>
</evidence>
<organism evidence="4 5">
    <name type="scientific">Paenibacillus borealis</name>
    <dbReference type="NCBI Taxonomy" id="160799"/>
    <lineage>
        <taxon>Bacteria</taxon>
        <taxon>Bacillati</taxon>
        <taxon>Bacillota</taxon>
        <taxon>Bacilli</taxon>
        <taxon>Bacillales</taxon>
        <taxon>Paenibacillaceae</taxon>
        <taxon>Paenibacillus</taxon>
    </lineage>
</organism>
<dbReference type="InterPro" id="IPR023750">
    <property type="entry name" value="RbsD-like_sf"/>
</dbReference>
<protein>
    <submittedName>
        <fullName evidence="4">Fucose isomerase</fullName>
    </submittedName>
</protein>
<keyword evidence="2 4" id="KW-0413">Isomerase</keyword>
<comment type="catalytic activity">
    <reaction evidence="1">
        <text>beta-D-ribopyranose = beta-D-ribofuranose</text>
        <dbReference type="Rhea" id="RHEA:25432"/>
        <dbReference type="ChEBI" id="CHEBI:27476"/>
        <dbReference type="ChEBI" id="CHEBI:47002"/>
        <dbReference type="EC" id="5.4.99.62"/>
    </reaction>
</comment>
<dbReference type="GO" id="GO:0042806">
    <property type="term" value="F:fucose binding"/>
    <property type="evidence" value="ECO:0007669"/>
    <property type="project" value="TreeGrafter"/>
</dbReference>
<keyword evidence="5" id="KW-1185">Reference proteome</keyword>
<dbReference type="NCBIfam" id="NF011949">
    <property type="entry name" value="PRK15420.1"/>
    <property type="match status" value="1"/>
</dbReference>
<dbReference type="Pfam" id="PF05025">
    <property type="entry name" value="RbsD_FucU"/>
    <property type="match status" value="1"/>
</dbReference>
<evidence type="ECO:0000256" key="1">
    <source>
        <dbReference type="ARBA" id="ARBA00000223"/>
    </source>
</evidence>
<dbReference type="HOGENOM" id="CLU_120075_1_0_9"/>
<dbReference type="SUPFAM" id="SSF102546">
    <property type="entry name" value="RbsD-like"/>
    <property type="match status" value="1"/>
</dbReference>
<name>A0A089MTV5_PAEBO</name>